<sequence length="443" mass="50986">MLKRKAYAELLNWKRQRREEQLKKCLLIKGARQVGKSFIVREFGEKEYESFISIDFFKQKQLKQIFDGELSSEEIFKRMTANIPGIKLIPGNTLVFLDEIQCCGNARTALKFLAEEMRYDVIASGSLLGLSYGQDDDDEVEEPASLPVGYETQLVMYSLDFEEFLWAYGYDSDVINELKEYMGSDVQIPESIHNKFEELFREFIVVGGMPEVVMDFAINKDFNRVMDIQNNIIALYQDDITKHAKGKEKQLVRMCYDAIPRQLAKELKKFQYSTVEKGQTSRKFGGSVKWLKDSCLVNACYNISEPYIPLMANEKPEQFKLYINDTGLLTCMYGFETKRAILNNTIKGNAKGGIYENIISECLIKRGYNLHYYKPDDEHELEFLIEKDGEVVPIEVKAGNTASVSLNNFIKEYSPDKAYKLIANRNGVSGAKIILPHYYVLFI</sequence>
<evidence type="ECO:0008006" key="5">
    <source>
        <dbReference type="Google" id="ProtNLM"/>
    </source>
</evidence>
<gene>
    <name evidence="3" type="ORF">SAMN02910451_02239</name>
</gene>
<accession>A0A1G5F4X6</accession>
<dbReference type="PANTHER" id="PTHR33295">
    <property type="entry name" value="ATPASE"/>
    <property type="match status" value="1"/>
</dbReference>
<dbReference type="Pfam" id="PF13635">
    <property type="entry name" value="DUF4143"/>
    <property type="match status" value="1"/>
</dbReference>
<dbReference type="Pfam" id="PF13173">
    <property type="entry name" value="AAA_14"/>
    <property type="match status" value="1"/>
</dbReference>
<dbReference type="SUPFAM" id="SSF52540">
    <property type="entry name" value="P-loop containing nucleoside triphosphate hydrolases"/>
    <property type="match status" value="1"/>
</dbReference>
<protein>
    <recommendedName>
        <fullName evidence="5">ATPase AAA family</fullName>
    </recommendedName>
</protein>
<dbReference type="InterPro" id="IPR027417">
    <property type="entry name" value="P-loop_NTPase"/>
</dbReference>
<keyword evidence="4" id="KW-1185">Reference proteome</keyword>
<dbReference type="EMBL" id="FMUR01000013">
    <property type="protein sequence ID" value="SCY33950.1"/>
    <property type="molecule type" value="Genomic_DNA"/>
</dbReference>
<evidence type="ECO:0000313" key="4">
    <source>
        <dbReference type="Proteomes" id="UP000183047"/>
    </source>
</evidence>
<dbReference type="InterPro" id="IPR025420">
    <property type="entry name" value="DUF4143"/>
</dbReference>
<name>A0A1G5F4X6_9FIRM</name>
<reference evidence="4" key="1">
    <citation type="submission" date="2016-10" db="EMBL/GenBank/DDBJ databases">
        <authorList>
            <person name="Varghese N."/>
            <person name="Submissions S."/>
        </authorList>
    </citation>
    <scope>NUCLEOTIDE SEQUENCE [LARGE SCALE GENOMIC DNA]</scope>
    <source>
        <strain evidence="4">XBD2006</strain>
    </source>
</reference>
<dbReference type="PANTHER" id="PTHR33295:SF7">
    <property type="entry name" value="ATPASE"/>
    <property type="match status" value="1"/>
</dbReference>
<proteinExistence type="predicted"/>
<evidence type="ECO:0000259" key="1">
    <source>
        <dbReference type="Pfam" id="PF13173"/>
    </source>
</evidence>
<dbReference type="OrthoDB" id="9801806at2"/>
<dbReference type="Proteomes" id="UP000183047">
    <property type="component" value="Unassembled WGS sequence"/>
</dbReference>
<dbReference type="InterPro" id="IPR041682">
    <property type="entry name" value="AAA_14"/>
</dbReference>
<dbReference type="RefSeq" id="WP_074462747.1">
    <property type="nucleotide sequence ID" value="NZ_FMUR01000013.1"/>
</dbReference>
<feature type="domain" description="DUF4143" evidence="2">
    <location>
        <begin position="237"/>
        <end position="399"/>
    </location>
</feature>
<evidence type="ECO:0000259" key="2">
    <source>
        <dbReference type="Pfam" id="PF13635"/>
    </source>
</evidence>
<dbReference type="AlphaFoldDB" id="A0A1G5F4X6"/>
<evidence type="ECO:0000313" key="3">
    <source>
        <dbReference type="EMBL" id="SCY33950.1"/>
    </source>
</evidence>
<feature type="domain" description="AAA" evidence="1">
    <location>
        <begin position="24"/>
        <end position="165"/>
    </location>
</feature>
<organism evidence="3 4">
    <name type="scientific">Butyrivibrio hungatei</name>
    <dbReference type="NCBI Taxonomy" id="185008"/>
    <lineage>
        <taxon>Bacteria</taxon>
        <taxon>Bacillati</taxon>
        <taxon>Bacillota</taxon>
        <taxon>Clostridia</taxon>
        <taxon>Lachnospirales</taxon>
        <taxon>Lachnospiraceae</taxon>
        <taxon>Butyrivibrio</taxon>
    </lineage>
</organism>